<feature type="region of interest" description="Disordered" evidence="1">
    <location>
        <begin position="276"/>
        <end position="295"/>
    </location>
</feature>
<protein>
    <submittedName>
        <fullName evidence="2">Hypothetical_protein</fullName>
    </submittedName>
</protein>
<feature type="compositionally biased region" description="Polar residues" evidence="1">
    <location>
        <begin position="73"/>
        <end position="87"/>
    </location>
</feature>
<organism evidence="2 3">
    <name type="scientific">Leishmania braziliensis MHOM/BR/75/M2904</name>
    <dbReference type="NCBI Taxonomy" id="420245"/>
    <lineage>
        <taxon>Eukaryota</taxon>
        <taxon>Discoba</taxon>
        <taxon>Euglenozoa</taxon>
        <taxon>Kinetoplastea</taxon>
        <taxon>Metakinetoplastina</taxon>
        <taxon>Trypanosomatida</taxon>
        <taxon>Trypanosomatidae</taxon>
        <taxon>Leishmaniinae</taxon>
        <taxon>Leishmania</taxon>
        <taxon>Leishmania braziliensis species complex</taxon>
    </lineage>
</organism>
<evidence type="ECO:0000313" key="2">
    <source>
        <dbReference type="EMBL" id="SYZ65748.1"/>
    </source>
</evidence>
<evidence type="ECO:0000256" key="1">
    <source>
        <dbReference type="SAM" id="MobiDB-lite"/>
    </source>
</evidence>
<accession>A0A3P3Z696</accession>
<reference evidence="2 3" key="1">
    <citation type="submission" date="2018-09" db="EMBL/GenBank/DDBJ databases">
        <authorList>
            <person name="Peiro R."/>
            <person name="Begona"/>
            <person name="Cbmso G."/>
            <person name="Lopez M."/>
            <person name="Gonzalez S."/>
        </authorList>
    </citation>
    <scope>NUCLEOTIDE SEQUENCE [LARGE SCALE GENOMIC DNA]</scope>
</reference>
<feature type="compositionally biased region" description="Basic and acidic residues" evidence="1">
    <location>
        <begin position="276"/>
        <end position="286"/>
    </location>
</feature>
<dbReference type="Proteomes" id="UP000319462">
    <property type="component" value="Chromosome 21"/>
</dbReference>
<dbReference type="EMBL" id="LS997620">
    <property type="protein sequence ID" value="SYZ65748.1"/>
    <property type="molecule type" value="Genomic_DNA"/>
</dbReference>
<gene>
    <name evidence="2" type="ORF">LBRM2904_21.1490</name>
</gene>
<dbReference type="AlphaFoldDB" id="A0A3P3Z696"/>
<proteinExistence type="predicted"/>
<feature type="region of interest" description="Disordered" evidence="1">
    <location>
        <begin position="63"/>
        <end position="157"/>
    </location>
</feature>
<feature type="compositionally biased region" description="Low complexity" evidence="1">
    <location>
        <begin position="108"/>
        <end position="132"/>
    </location>
</feature>
<name>A0A3P3Z696_LEIBR</name>
<evidence type="ECO:0000313" key="3">
    <source>
        <dbReference type="Proteomes" id="UP000319462"/>
    </source>
</evidence>
<sequence length="295" mass="31338">MSHIGCASHARRTAVRLPLASICPALSGVSTRVPSSCIFAPHRWQHRAFPAMSTTTCLLKTKTKTKRLSKATQQTPATSPPSLNTPHSPRLIPATTSRIKGAAPPPAAAAASSTTDSTPSSLSNANLAATAPAPAPPPPVAAHDAERPRRSYAPTSAAISEQLASLRRELLETRMQLAKAEETNAGLYEGVLARLAETDRAALLTASSLRYTGMALRAAHDNLEVELRRLLTIGLTAEEVDAAAIEAGARQYVRQNIGYHTEHVAVEPPAVPDMARGMERNERRDALSGFAKSPQ</sequence>